<dbReference type="InterPro" id="IPR036237">
    <property type="entry name" value="Xyl_isomerase-like_sf"/>
</dbReference>
<protein>
    <submittedName>
        <fullName evidence="3">Sugar phosphate isomerase/epimerase</fullName>
    </submittedName>
</protein>
<feature type="domain" description="Xylose isomerase-like TIM barrel" evidence="2">
    <location>
        <begin position="67"/>
        <end position="303"/>
    </location>
</feature>
<evidence type="ECO:0000313" key="3">
    <source>
        <dbReference type="EMBL" id="MBB5031613.1"/>
    </source>
</evidence>
<reference evidence="3 4" key="1">
    <citation type="submission" date="2020-08" db="EMBL/GenBank/DDBJ databases">
        <title>Genomic Encyclopedia of Type Strains, Phase IV (KMG-IV): sequencing the most valuable type-strain genomes for metagenomic binning, comparative biology and taxonomic classification.</title>
        <authorList>
            <person name="Goeker M."/>
        </authorList>
    </citation>
    <scope>NUCLEOTIDE SEQUENCE [LARGE SCALE GENOMIC DNA]</scope>
    <source>
        <strain evidence="3 4">DSM 12252</strain>
    </source>
</reference>
<keyword evidence="4" id="KW-1185">Reference proteome</keyword>
<gene>
    <name evidence="3" type="ORF">HNQ65_001181</name>
</gene>
<evidence type="ECO:0000313" key="4">
    <source>
        <dbReference type="Proteomes" id="UP000590740"/>
    </source>
</evidence>
<dbReference type="InterPro" id="IPR013022">
    <property type="entry name" value="Xyl_isomerase-like_TIM-brl"/>
</dbReference>
<dbReference type="Pfam" id="PF01261">
    <property type="entry name" value="AP_endonuc_2"/>
    <property type="match status" value="1"/>
</dbReference>
<keyword evidence="1 3" id="KW-0413">Isomerase</keyword>
<evidence type="ECO:0000256" key="1">
    <source>
        <dbReference type="ARBA" id="ARBA00023235"/>
    </source>
</evidence>
<dbReference type="EMBL" id="JACHIG010000002">
    <property type="protein sequence ID" value="MBB5031613.1"/>
    <property type="molecule type" value="Genomic_DNA"/>
</dbReference>
<proteinExistence type="predicted"/>
<dbReference type="PANTHER" id="PTHR43489">
    <property type="entry name" value="ISOMERASE"/>
    <property type="match status" value="1"/>
</dbReference>
<evidence type="ECO:0000259" key="2">
    <source>
        <dbReference type="Pfam" id="PF01261"/>
    </source>
</evidence>
<dbReference type="Proteomes" id="UP000590740">
    <property type="component" value="Unassembled WGS sequence"/>
</dbReference>
<organism evidence="3 4">
    <name type="scientific">Prosthecobacter vanneervenii</name>
    <dbReference type="NCBI Taxonomy" id="48466"/>
    <lineage>
        <taxon>Bacteria</taxon>
        <taxon>Pseudomonadati</taxon>
        <taxon>Verrucomicrobiota</taxon>
        <taxon>Verrucomicrobiia</taxon>
        <taxon>Verrucomicrobiales</taxon>
        <taxon>Verrucomicrobiaceae</taxon>
        <taxon>Prosthecobacter</taxon>
    </lineage>
</organism>
<dbReference type="PANTHER" id="PTHR43489:SF7">
    <property type="entry name" value="3-DEHYDRO-D-GULOSIDE 4-EPIMERASE-RELATED"/>
    <property type="match status" value="1"/>
</dbReference>
<sequence>MKYAHKPLPAFSGMSRRRLLGSGLAALDALASKNPLHATEAVPQKPEVRLRFSSWLIGLQGDLDQQLDFVEKAGFEAVELRGGVANNRARWARALNGRPLEVSGLDWGHFTDMVSDDAAKRQKSIDSLKYAIEAAHELKAQVLVCVPPRHTAGVKLPDPIATRKILMETLTPLAGMAAEAGTSIGIEAVRRSSVNCLHTLVEVAGFIRESKCEGLSLVADFCIMMEEETNQTGAVLSGGKYIKQVHLSSRKRTLPGEEKEDEAQFLEGFRGLKMIGYNGFCSFECGKANYQDGVLKSMAFLRDVWARA</sequence>
<dbReference type="Gene3D" id="3.20.20.150">
    <property type="entry name" value="Divalent-metal-dependent TIM barrel enzymes"/>
    <property type="match status" value="1"/>
</dbReference>
<dbReference type="InterPro" id="IPR050417">
    <property type="entry name" value="Sugar_Epim/Isomerase"/>
</dbReference>
<dbReference type="AlphaFoldDB" id="A0A7W7Y8J1"/>
<comment type="caution">
    <text evidence="3">The sequence shown here is derived from an EMBL/GenBank/DDBJ whole genome shotgun (WGS) entry which is preliminary data.</text>
</comment>
<dbReference type="SUPFAM" id="SSF51658">
    <property type="entry name" value="Xylose isomerase-like"/>
    <property type="match status" value="1"/>
</dbReference>
<dbReference type="RefSeq" id="WP_184338553.1">
    <property type="nucleotide sequence ID" value="NZ_JACHIG010000002.1"/>
</dbReference>
<name>A0A7W7Y8J1_9BACT</name>
<dbReference type="GO" id="GO:0016853">
    <property type="term" value="F:isomerase activity"/>
    <property type="evidence" value="ECO:0007669"/>
    <property type="project" value="UniProtKB-KW"/>
</dbReference>
<accession>A0A7W7Y8J1</accession>